<comment type="subcellular location">
    <subcellularLocation>
        <location evidence="1">Nucleus</location>
    </subcellularLocation>
</comment>
<name>A0AA39M024_9BILA</name>
<keyword evidence="4" id="KW-0804">Transcription</keyword>
<feature type="region of interest" description="Disordered" evidence="6">
    <location>
        <begin position="1"/>
        <end position="21"/>
    </location>
</feature>
<comment type="caution">
    <text evidence="7">The sequence shown here is derived from an EMBL/GenBank/DDBJ whole genome shotgun (WGS) entry which is preliminary data.</text>
</comment>
<dbReference type="AlphaFoldDB" id="A0AA39M024"/>
<evidence type="ECO:0000256" key="1">
    <source>
        <dbReference type="ARBA" id="ARBA00004123"/>
    </source>
</evidence>
<evidence type="ECO:0000313" key="8">
    <source>
        <dbReference type="Proteomes" id="UP001175271"/>
    </source>
</evidence>
<reference evidence="7" key="1">
    <citation type="submission" date="2023-06" db="EMBL/GenBank/DDBJ databases">
        <title>Genomic analysis of the entomopathogenic nematode Steinernema hermaphroditum.</title>
        <authorList>
            <person name="Schwarz E.M."/>
            <person name="Heppert J.K."/>
            <person name="Baniya A."/>
            <person name="Schwartz H.T."/>
            <person name="Tan C.-H."/>
            <person name="Antoshechkin I."/>
            <person name="Sternberg P.W."/>
            <person name="Goodrich-Blair H."/>
            <person name="Dillman A.R."/>
        </authorList>
    </citation>
    <scope>NUCLEOTIDE SEQUENCE</scope>
    <source>
        <strain evidence="7">PS9179</strain>
        <tissue evidence="7">Whole animal</tissue>
    </source>
</reference>
<proteinExistence type="predicted"/>
<gene>
    <name evidence="7" type="ORF">QR680_012160</name>
</gene>
<keyword evidence="2" id="KW-0678">Repressor</keyword>
<evidence type="ECO:0000256" key="5">
    <source>
        <dbReference type="ARBA" id="ARBA00023242"/>
    </source>
</evidence>
<dbReference type="Pfam" id="PF08598">
    <property type="entry name" value="Sds3"/>
    <property type="match status" value="1"/>
</dbReference>
<organism evidence="7 8">
    <name type="scientific">Steinernema hermaphroditum</name>
    <dbReference type="NCBI Taxonomy" id="289476"/>
    <lineage>
        <taxon>Eukaryota</taxon>
        <taxon>Metazoa</taxon>
        <taxon>Ecdysozoa</taxon>
        <taxon>Nematoda</taxon>
        <taxon>Chromadorea</taxon>
        <taxon>Rhabditida</taxon>
        <taxon>Tylenchina</taxon>
        <taxon>Panagrolaimomorpha</taxon>
        <taxon>Strongyloidoidea</taxon>
        <taxon>Steinernematidae</taxon>
        <taxon>Steinernema</taxon>
    </lineage>
</organism>
<dbReference type="GO" id="GO:0010468">
    <property type="term" value="P:regulation of gene expression"/>
    <property type="evidence" value="ECO:0007669"/>
    <property type="project" value="UniProtKB-ARBA"/>
</dbReference>
<feature type="region of interest" description="Disordered" evidence="6">
    <location>
        <begin position="130"/>
        <end position="183"/>
    </location>
</feature>
<dbReference type="GO" id="GO:0005654">
    <property type="term" value="C:nucleoplasm"/>
    <property type="evidence" value="ECO:0007669"/>
    <property type="project" value="UniProtKB-ARBA"/>
</dbReference>
<dbReference type="PANTHER" id="PTHR21964">
    <property type="entry name" value="BREAST CANCER METASTASIS-SUPPRESSOR 1"/>
    <property type="match status" value="1"/>
</dbReference>
<dbReference type="EMBL" id="JAUCMV010000002">
    <property type="protein sequence ID" value="KAK0415862.1"/>
    <property type="molecule type" value="Genomic_DNA"/>
</dbReference>
<feature type="compositionally biased region" description="Basic residues" evidence="6">
    <location>
        <begin position="143"/>
        <end position="161"/>
    </location>
</feature>
<sequence>MTMSPRKYQFIENRPGPSSGHRPKLHLAALHFKAKHCQLDDELIQLQNGTHPELTKRLAELNQNYQRDVEMLNVSISWRRSDVDAEYQRDDLETRNEQKTREDELLMTMVNECEERKRQIEKDVNCDSFMQNGSVSQYPIPKKSLRSRSRNKRQTNSRFRRGHDITPDKRKVPKTPGTVPSLLGEDDIAQDVRDINKALPYDEMPKRDTDSEFIDTKRIKKVTIDTQKVSVDGKYFYKGQTLLVETKDYGKFSALLQNIIEKQVQMRSVMPGDTRMVTATQDDLERGRVVMRKRLN</sequence>
<evidence type="ECO:0000256" key="6">
    <source>
        <dbReference type="SAM" id="MobiDB-lite"/>
    </source>
</evidence>
<dbReference type="InterPro" id="IPR013907">
    <property type="entry name" value="Sds3"/>
</dbReference>
<keyword evidence="3" id="KW-0805">Transcription regulation</keyword>
<protein>
    <submittedName>
        <fullName evidence="7">Uncharacterized protein</fullName>
    </submittedName>
</protein>
<evidence type="ECO:0000256" key="4">
    <source>
        <dbReference type="ARBA" id="ARBA00023163"/>
    </source>
</evidence>
<evidence type="ECO:0000313" key="7">
    <source>
        <dbReference type="EMBL" id="KAK0415862.1"/>
    </source>
</evidence>
<accession>A0AA39M024</accession>
<keyword evidence="8" id="KW-1185">Reference proteome</keyword>
<evidence type="ECO:0000256" key="2">
    <source>
        <dbReference type="ARBA" id="ARBA00022491"/>
    </source>
</evidence>
<keyword evidence="5" id="KW-0539">Nucleus</keyword>
<evidence type="ECO:0000256" key="3">
    <source>
        <dbReference type="ARBA" id="ARBA00023015"/>
    </source>
</evidence>
<dbReference type="Proteomes" id="UP001175271">
    <property type="component" value="Unassembled WGS sequence"/>
</dbReference>